<reference evidence="3 4" key="1">
    <citation type="journal article" date="2008" name="Nature">
        <title>The Phaeodactylum genome reveals the evolutionary history of diatom genomes.</title>
        <authorList>
            <person name="Bowler C."/>
            <person name="Allen A.E."/>
            <person name="Badger J.H."/>
            <person name="Grimwood J."/>
            <person name="Jabbari K."/>
            <person name="Kuo A."/>
            <person name="Maheswari U."/>
            <person name="Martens C."/>
            <person name="Maumus F."/>
            <person name="Otillar R.P."/>
            <person name="Rayko E."/>
            <person name="Salamov A."/>
            <person name="Vandepoele K."/>
            <person name="Beszteri B."/>
            <person name="Gruber A."/>
            <person name="Heijde M."/>
            <person name="Katinka M."/>
            <person name="Mock T."/>
            <person name="Valentin K."/>
            <person name="Verret F."/>
            <person name="Berges J.A."/>
            <person name="Brownlee C."/>
            <person name="Cadoret J.P."/>
            <person name="Chiovitti A."/>
            <person name="Choi C.J."/>
            <person name="Coesel S."/>
            <person name="De Martino A."/>
            <person name="Detter J.C."/>
            <person name="Durkin C."/>
            <person name="Falciatore A."/>
            <person name="Fournet J."/>
            <person name="Haruta M."/>
            <person name="Huysman M.J."/>
            <person name="Jenkins B.D."/>
            <person name="Jiroutova K."/>
            <person name="Jorgensen R.E."/>
            <person name="Joubert Y."/>
            <person name="Kaplan A."/>
            <person name="Kroger N."/>
            <person name="Kroth P.G."/>
            <person name="La Roche J."/>
            <person name="Lindquist E."/>
            <person name="Lommer M."/>
            <person name="Martin-Jezequel V."/>
            <person name="Lopez P.J."/>
            <person name="Lucas S."/>
            <person name="Mangogna M."/>
            <person name="McGinnis K."/>
            <person name="Medlin L.K."/>
            <person name="Montsant A."/>
            <person name="Oudot-Le Secq M.P."/>
            <person name="Napoli C."/>
            <person name="Obornik M."/>
            <person name="Parker M.S."/>
            <person name="Petit J.L."/>
            <person name="Porcel B.M."/>
            <person name="Poulsen N."/>
            <person name="Robison M."/>
            <person name="Rychlewski L."/>
            <person name="Rynearson T.A."/>
            <person name="Schmutz J."/>
            <person name="Shapiro H."/>
            <person name="Siaut M."/>
            <person name="Stanley M."/>
            <person name="Sussman M.R."/>
            <person name="Taylor A.R."/>
            <person name="Vardi A."/>
            <person name="von Dassow P."/>
            <person name="Vyverman W."/>
            <person name="Willis A."/>
            <person name="Wyrwicz L.S."/>
            <person name="Rokhsar D.S."/>
            <person name="Weissenbach J."/>
            <person name="Armbrust E.V."/>
            <person name="Green B.R."/>
            <person name="Van de Peer Y."/>
            <person name="Grigoriev I.V."/>
        </authorList>
    </citation>
    <scope>NUCLEOTIDE SEQUENCE [LARGE SCALE GENOMIC DNA]</scope>
    <source>
        <strain evidence="3 4">CCAP 1055/1</strain>
    </source>
</reference>
<reference evidence="4" key="2">
    <citation type="submission" date="2008-08" db="EMBL/GenBank/DDBJ databases">
        <authorList>
            <consortium name="Diatom Consortium"/>
            <person name="Grigoriev I."/>
            <person name="Grimwood J."/>
            <person name="Kuo A."/>
            <person name="Otillar R.P."/>
            <person name="Salamov A."/>
            <person name="Detter J.C."/>
            <person name="Lindquist E."/>
            <person name="Shapiro H."/>
            <person name="Lucas S."/>
            <person name="Glavina del Rio T."/>
            <person name="Pitluck S."/>
            <person name="Rokhsar D."/>
            <person name="Bowler C."/>
        </authorList>
    </citation>
    <scope>GENOME REANNOTATION</scope>
    <source>
        <strain evidence="4">CCAP 1055/1</strain>
    </source>
</reference>
<evidence type="ECO:0000313" key="3">
    <source>
        <dbReference type="EMBL" id="EEC50820.1"/>
    </source>
</evidence>
<gene>
    <name evidence="3" type="ORF">PHATRDRAFT_43555</name>
</gene>
<evidence type="ECO:0008006" key="5">
    <source>
        <dbReference type="Google" id="ProtNLM"/>
    </source>
</evidence>
<dbReference type="OrthoDB" id="5568754at2759"/>
<dbReference type="EMBL" id="CM000606">
    <property type="protein sequence ID" value="EEC50820.1"/>
    <property type="molecule type" value="Genomic_DNA"/>
</dbReference>
<dbReference type="SUPFAM" id="SSF81665">
    <property type="entry name" value="Calcium ATPase, transmembrane domain M"/>
    <property type="match status" value="1"/>
</dbReference>
<dbReference type="GeneID" id="7197585"/>
<dbReference type="eggNOG" id="KOG4383">
    <property type="taxonomic scope" value="Eukaryota"/>
</dbReference>
<feature type="transmembrane region" description="Helical" evidence="2">
    <location>
        <begin position="346"/>
        <end position="370"/>
    </location>
</feature>
<sequence>MSRHIQDKSTIRPLSWVDARSRLRLLLKSYLQESTNISKKEETPEDSIREKESLLSQWVTRDLDLYCGALMLSTVIFILACFSLKERHDGVGEGPLEPGASLGVYRSQVTAGFFLVVGSIVSIWTVHRRRFLCQNDGENAKKREISKFLRAWECMEGKASADSAETNTGNIDIPLELAGTALTDIYPVYRRNGVRKASKASWKRIPSLLMAEGDLIALQIGDVAPADCVFVSNPEKQMEAGERITLQTFDQSLDDVISRLPKGRTTLEPDSEHLLSMCNKMQIFRVLKAPLAKFIRPSYGKSRPSQIVRQLKAIRKCLAVAAPVLLILTAGIVFSRPGIVSGNLSLILPLPLLASVGVLPVVGPAFMFFLEVLGTARILRTIHPFSSTSLDEKFQAESFFRSRLLLQYVVVTGLSRLSLWKYADRIVHFYRRFYPDRSGGSDVFKLVRVPPASINLLEKLGIATVFALVDDELACEPHAIPQQLLIPSGKGLKLLDLCPTFDEDSDDETGSARGRTVDSDSDSEGGESTFHSTLRRKVLRRPLLRARKAKQHDSENETDGTDATSLDVQFEDPLWWQFLPSLKCIGLSCLLMEKTKIPTEIPHTSTNPNADDYESCELDGAESALVKLLCTERRSYQFRSLAECIGFSTEPNALGSVGDISPFVERLRLHILSNGLFKERLKSDAHERSSGQSRWWGVIRPDSTSVIVEDKRSNAYQLLTVGDPLVVTNLCNEAWQGETSTILPLAAQDRNTILETSKNWKLADLDVAAFGYSPVPRTLESRLSQEKVQNPSYLLDCGQPGQSVLKGKSASEEWGLVRNQIFLGVLGSLVVPRREIHKLLSTLGDAGVRFVYFSPRNMRRQKELASQMGIDVAWNCAISLRALASGEEDPHRMVSNYADWDINAKLPHGVEDVRKHLKEVDNVPLLVSLFTDATKATTKDMVDIFQEYHETAITVGLSHLPWNNEIFSTADIAVGIDILTDITDTLPAAWGEGGEASMTRNHVLPSELEFVCAIASHSCAFRFQGASSLSHLPEILEQGRAALEAVTAAARVPPKNDQTVVFPSRNEGVRLYRTMLLKALLPAIFPQLMHLIVFGELMLEMEPALIEMRCPSASSWVDVVRCDSLEEYSGPARISAGVIVFALFVFCNIVVSTSFVRRFELITDYPPWRDNKIVIWALVIGVLITIVYVILAVDEAASGSQLPWYFYALSVLIPLPCLVWNEWCKREEAKQERRADKLRRLQFETRLGAWSPR</sequence>
<feature type="region of interest" description="Disordered" evidence="1">
    <location>
        <begin position="503"/>
        <end position="533"/>
    </location>
</feature>
<feature type="transmembrane region" description="Helical" evidence="2">
    <location>
        <begin position="1173"/>
        <end position="1192"/>
    </location>
</feature>
<proteinExistence type="predicted"/>
<dbReference type="InterPro" id="IPR039720">
    <property type="entry name" value="TMEM94"/>
</dbReference>
<keyword evidence="2" id="KW-0812">Transmembrane</keyword>
<keyword evidence="2" id="KW-1133">Transmembrane helix</keyword>
<dbReference type="PaxDb" id="2850-Phatr43555"/>
<accession>B7FSM4</accession>
<feature type="transmembrane region" description="Helical" evidence="2">
    <location>
        <begin position="1204"/>
        <end position="1224"/>
    </location>
</feature>
<name>B7FSM4_PHATC</name>
<dbReference type="PANTHER" id="PTHR13219:SF6">
    <property type="entry name" value="TRANSMEMBRANE PROTEIN 94"/>
    <property type="match status" value="1"/>
</dbReference>
<feature type="transmembrane region" description="Helical" evidence="2">
    <location>
        <begin position="1134"/>
        <end position="1152"/>
    </location>
</feature>
<dbReference type="Gene3D" id="1.20.1110.10">
    <property type="entry name" value="Calcium-transporting ATPase, transmembrane domain"/>
    <property type="match status" value="1"/>
</dbReference>
<protein>
    <recommendedName>
        <fullName evidence="5">Cation-transporting P-type ATPase C-terminal domain-containing protein</fullName>
    </recommendedName>
</protein>
<feature type="transmembrane region" description="Helical" evidence="2">
    <location>
        <begin position="63"/>
        <end position="85"/>
    </location>
</feature>
<dbReference type="RefSeq" id="XP_002178006.1">
    <property type="nucleotide sequence ID" value="XM_002177970.1"/>
</dbReference>
<feature type="transmembrane region" description="Helical" evidence="2">
    <location>
        <begin position="313"/>
        <end position="334"/>
    </location>
</feature>
<evidence type="ECO:0000313" key="4">
    <source>
        <dbReference type="Proteomes" id="UP000000759"/>
    </source>
</evidence>
<dbReference type="AlphaFoldDB" id="B7FSM4"/>
<feature type="transmembrane region" description="Helical" evidence="2">
    <location>
        <begin position="105"/>
        <end position="126"/>
    </location>
</feature>
<keyword evidence="4" id="KW-1185">Reference proteome</keyword>
<evidence type="ECO:0000256" key="2">
    <source>
        <dbReference type="SAM" id="Phobius"/>
    </source>
</evidence>
<organism evidence="3 4">
    <name type="scientific">Phaeodactylum tricornutum (strain CCAP 1055/1)</name>
    <dbReference type="NCBI Taxonomy" id="556484"/>
    <lineage>
        <taxon>Eukaryota</taxon>
        <taxon>Sar</taxon>
        <taxon>Stramenopiles</taxon>
        <taxon>Ochrophyta</taxon>
        <taxon>Bacillariophyta</taxon>
        <taxon>Bacillariophyceae</taxon>
        <taxon>Bacillariophycidae</taxon>
        <taxon>Naviculales</taxon>
        <taxon>Phaeodactylaceae</taxon>
        <taxon>Phaeodactylum</taxon>
    </lineage>
</organism>
<evidence type="ECO:0000256" key="1">
    <source>
        <dbReference type="SAM" id="MobiDB-lite"/>
    </source>
</evidence>
<dbReference type="PANTHER" id="PTHR13219">
    <property type="entry name" value="TRANSMEMBRANE PROTEIN 94"/>
    <property type="match status" value="1"/>
</dbReference>
<keyword evidence="2" id="KW-0472">Membrane</keyword>
<dbReference type="InterPro" id="IPR023298">
    <property type="entry name" value="ATPase_P-typ_TM_dom_sf"/>
</dbReference>
<dbReference type="InParanoid" id="B7FSM4"/>
<dbReference type="Proteomes" id="UP000000759">
    <property type="component" value="Chromosome 2"/>
</dbReference>
<dbReference type="KEGG" id="pti:PHATRDRAFT_43555"/>